<comment type="caution">
    <text evidence="6">The sequence shown here is derived from an EMBL/GenBank/DDBJ whole genome shotgun (WGS) entry which is preliminary data.</text>
</comment>
<name>A0AAW9W8S2_STREE</name>
<dbReference type="InterPro" id="IPR002797">
    <property type="entry name" value="Polysacc_synth"/>
</dbReference>
<feature type="non-terminal residue" evidence="6">
    <location>
        <position position="96"/>
    </location>
</feature>
<evidence type="ECO:0000313" key="6">
    <source>
        <dbReference type="EMBL" id="MTV78081.1"/>
    </source>
</evidence>
<accession>A0AAW9W8S2</accession>
<feature type="transmembrane region" description="Helical" evidence="5">
    <location>
        <begin position="12"/>
        <end position="31"/>
    </location>
</feature>
<dbReference type="AlphaFoldDB" id="A0AAW9W8S2"/>
<dbReference type="GO" id="GO:0016020">
    <property type="term" value="C:membrane"/>
    <property type="evidence" value="ECO:0007669"/>
    <property type="project" value="UniProtKB-SubCell"/>
</dbReference>
<dbReference type="EMBL" id="WNHN01000418">
    <property type="protein sequence ID" value="MTV78081.1"/>
    <property type="molecule type" value="Genomic_DNA"/>
</dbReference>
<evidence type="ECO:0000313" key="7">
    <source>
        <dbReference type="Proteomes" id="UP000729182"/>
    </source>
</evidence>
<keyword evidence="2 5" id="KW-0812">Transmembrane</keyword>
<gene>
    <name evidence="6" type="ORF">GM535_12745</name>
</gene>
<dbReference type="PANTHER" id="PTHR43424:SF1">
    <property type="entry name" value="LOCUS PUTATIVE PROTEIN 1-RELATED"/>
    <property type="match status" value="1"/>
</dbReference>
<keyword evidence="3 5" id="KW-1133">Transmembrane helix</keyword>
<evidence type="ECO:0000256" key="5">
    <source>
        <dbReference type="SAM" id="Phobius"/>
    </source>
</evidence>
<dbReference type="Pfam" id="PF01943">
    <property type="entry name" value="Polysacc_synt"/>
    <property type="match status" value="1"/>
</dbReference>
<reference evidence="6" key="1">
    <citation type="submission" date="2019-11" db="EMBL/GenBank/DDBJ databases">
        <title>Growth characteristics of pneumococcus vary with the chemical composition of the capsule and with environmental conditions.</title>
        <authorList>
            <person name="Tothpal A."/>
            <person name="Desobry K."/>
            <person name="Joshi S."/>
            <person name="Wyllie A.L."/>
            <person name="Weinberger D.M."/>
        </authorList>
    </citation>
    <scope>NUCLEOTIDE SEQUENCE</scope>
    <source>
        <strain evidence="6">Pnumococcus10A</strain>
    </source>
</reference>
<comment type="subcellular location">
    <subcellularLocation>
        <location evidence="1">Membrane</location>
        <topology evidence="1">Multi-pass membrane protein</topology>
    </subcellularLocation>
</comment>
<evidence type="ECO:0000256" key="4">
    <source>
        <dbReference type="ARBA" id="ARBA00023136"/>
    </source>
</evidence>
<feature type="transmembrane region" description="Helical" evidence="5">
    <location>
        <begin position="43"/>
        <end position="66"/>
    </location>
</feature>
<keyword evidence="4 5" id="KW-0472">Membrane</keyword>
<evidence type="ECO:0000256" key="1">
    <source>
        <dbReference type="ARBA" id="ARBA00004141"/>
    </source>
</evidence>
<sequence length="96" mass="10590">MKEKSISKNAILNIILTLTNIVFPLITFPYISRILNPSGIGAISFFSSIGSYGVLVASLGISTYGIRVIAKNRYHKDKITKIFQELIVINSVMSII</sequence>
<dbReference type="InterPro" id="IPR052556">
    <property type="entry name" value="PolySynth_Transporter"/>
</dbReference>
<proteinExistence type="predicted"/>
<evidence type="ECO:0000256" key="2">
    <source>
        <dbReference type="ARBA" id="ARBA00022692"/>
    </source>
</evidence>
<evidence type="ECO:0000256" key="3">
    <source>
        <dbReference type="ARBA" id="ARBA00022989"/>
    </source>
</evidence>
<dbReference type="RefSeq" id="WP_155459023.1">
    <property type="nucleotide sequence ID" value="NZ_WNHN01000418.1"/>
</dbReference>
<dbReference type="Proteomes" id="UP000729182">
    <property type="component" value="Unassembled WGS sequence"/>
</dbReference>
<dbReference type="PANTHER" id="PTHR43424">
    <property type="entry name" value="LOCUS PUTATIVE PROTEIN 1-RELATED"/>
    <property type="match status" value="1"/>
</dbReference>
<organism evidence="6 7">
    <name type="scientific">Streptococcus pneumoniae</name>
    <dbReference type="NCBI Taxonomy" id="1313"/>
    <lineage>
        <taxon>Bacteria</taxon>
        <taxon>Bacillati</taxon>
        <taxon>Bacillota</taxon>
        <taxon>Bacilli</taxon>
        <taxon>Lactobacillales</taxon>
        <taxon>Streptococcaceae</taxon>
        <taxon>Streptococcus</taxon>
    </lineage>
</organism>
<protein>
    <submittedName>
        <fullName evidence="6">Oligosaccharide flippase family protein</fullName>
    </submittedName>
</protein>